<feature type="region of interest" description="Disordered" evidence="1">
    <location>
        <begin position="1"/>
        <end position="28"/>
    </location>
</feature>
<accession>Q6IJD4</accession>
<reference evidence="2" key="1">
    <citation type="journal article" date="2003" name="Genome Biol.">
        <title>An integrated gene annotation and transcriptional profiling approach towards the full gene content of the Drosophila genome.</title>
        <authorList>
            <person name="Hild M."/>
            <person name="Beckmann B."/>
            <person name="Haas S.A."/>
            <person name="Koch B."/>
            <person name="Solovyev V."/>
            <person name="Busold C."/>
            <person name="Fellenberg K."/>
            <person name="Boutros M."/>
            <person name="Vingron M."/>
            <person name="Sauer F."/>
            <person name="Hoheisel J.D."/>
            <person name="Paro R."/>
        </authorList>
    </citation>
    <scope>NUCLEOTIDE SEQUENCE</scope>
</reference>
<name>Q6IJD4_DROME</name>
<evidence type="ECO:0000256" key="1">
    <source>
        <dbReference type="SAM" id="MobiDB-lite"/>
    </source>
</evidence>
<proteinExistence type="predicted"/>
<dbReference type="AlphaFoldDB" id="Q6IJD4"/>
<organism evidence="2">
    <name type="scientific">Drosophila melanogaster</name>
    <name type="common">Fruit fly</name>
    <dbReference type="NCBI Taxonomy" id="7227"/>
    <lineage>
        <taxon>Eukaryota</taxon>
        <taxon>Metazoa</taxon>
        <taxon>Ecdysozoa</taxon>
        <taxon>Arthropoda</taxon>
        <taxon>Hexapoda</taxon>
        <taxon>Insecta</taxon>
        <taxon>Pterygota</taxon>
        <taxon>Neoptera</taxon>
        <taxon>Endopterygota</taxon>
        <taxon>Diptera</taxon>
        <taxon>Brachycera</taxon>
        <taxon>Muscomorpha</taxon>
        <taxon>Ephydroidea</taxon>
        <taxon>Drosophilidae</taxon>
        <taxon>Drosophila</taxon>
        <taxon>Sophophora</taxon>
    </lineage>
</organism>
<evidence type="ECO:0000313" key="2">
    <source>
        <dbReference type="EMBL" id="DAA04287.1"/>
    </source>
</evidence>
<protein>
    <submittedName>
        <fullName evidence="2">HDC15114</fullName>
    </submittedName>
</protein>
<feature type="compositionally biased region" description="Low complexity" evidence="1">
    <location>
        <begin position="9"/>
        <end position="20"/>
    </location>
</feature>
<sequence length="75" mass="7879">MGEAEVEVEMGMALETATGTESGGGSGQNRLQVEFKLLCGQLRGFKAPTQALQRGRVQDISSGMSLPVLTRPAQA</sequence>
<dbReference type="EMBL" id="BK002782">
    <property type="protein sequence ID" value="DAA04287.1"/>
    <property type="molecule type" value="Genomic_DNA"/>
</dbReference>
<gene>
    <name evidence="2" type="ORF">HDC15114</name>
</gene>